<evidence type="ECO:0000313" key="2">
    <source>
        <dbReference type="EMBL" id="EEX67733.1"/>
    </source>
</evidence>
<keyword evidence="1" id="KW-1133">Transmembrane helix</keyword>
<dbReference type="EMBL" id="ABWK02000027">
    <property type="protein sequence ID" value="EEX67733.1"/>
    <property type="molecule type" value="Genomic_DNA"/>
</dbReference>
<dbReference type="AlphaFoldDB" id="C9KQW4"/>
<gene>
    <name evidence="2" type="ORF">MITSMUL_05603</name>
</gene>
<dbReference type="HOGENOM" id="CLU_2554518_0_0_9"/>
<evidence type="ECO:0000256" key="1">
    <source>
        <dbReference type="SAM" id="Phobius"/>
    </source>
</evidence>
<keyword evidence="1" id="KW-0812">Transmembrane</keyword>
<organism evidence="2 3">
    <name type="scientific">Mitsuokella multacida DSM 20544</name>
    <dbReference type="NCBI Taxonomy" id="500635"/>
    <lineage>
        <taxon>Bacteria</taxon>
        <taxon>Bacillati</taxon>
        <taxon>Bacillota</taxon>
        <taxon>Negativicutes</taxon>
        <taxon>Selenomonadales</taxon>
        <taxon>Selenomonadaceae</taxon>
        <taxon>Mitsuokella</taxon>
    </lineage>
</organism>
<reference evidence="2" key="1">
    <citation type="submission" date="2009-09" db="EMBL/GenBank/DDBJ databases">
        <authorList>
            <person name="Weinstock G."/>
            <person name="Sodergren E."/>
            <person name="Clifton S."/>
            <person name="Fulton L."/>
            <person name="Fulton B."/>
            <person name="Courtney L."/>
            <person name="Fronick C."/>
            <person name="Harrison M."/>
            <person name="Strong C."/>
            <person name="Farmer C."/>
            <person name="Delahaunty K."/>
            <person name="Markovic C."/>
            <person name="Hall O."/>
            <person name="Minx P."/>
            <person name="Tomlinson C."/>
            <person name="Mitreva M."/>
            <person name="Nelson J."/>
            <person name="Hou S."/>
            <person name="Wollam A."/>
            <person name="Pepin K.H."/>
            <person name="Johnson M."/>
            <person name="Bhonagiri V."/>
            <person name="Nash W.E."/>
            <person name="Warren W."/>
            <person name="Chinwalla A."/>
            <person name="Mardis E.R."/>
            <person name="Wilson R.K."/>
        </authorList>
    </citation>
    <scope>NUCLEOTIDE SEQUENCE [LARGE SCALE GENOMIC DNA]</scope>
    <source>
        <strain evidence="2">DSM 20544</strain>
    </source>
</reference>
<feature type="transmembrane region" description="Helical" evidence="1">
    <location>
        <begin position="53"/>
        <end position="72"/>
    </location>
</feature>
<dbReference type="GeneID" id="93482616"/>
<proteinExistence type="predicted"/>
<accession>C9KQW4</accession>
<name>C9KQW4_9FIRM</name>
<sequence length="82" mass="9305">MKSSGKTDAAHSMPSFLIDILYNTSRAFTMGGTGEKARNMSVSGRHSNNLQNFMSFTITYANFVKNFSFFFFKRRIDNEKTG</sequence>
<keyword evidence="3" id="KW-1185">Reference proteome</keyword>
<protein>
    <submittedName>
        <fullName evidence="2">Uncharacterized protein</fullName>
    </submittedName>
</protein>
<dbReference type="STRING" id="500635.MITSMUL_05603"/>
<comment type="caution">
    <text evidence="2">The sequence shown here is derived from an EMBL/GenBank/DDBJ whole genome shotgun (WGS) entry which is preliminary data.</text>
</comment>
<dbReference type="Proteomes" id="UP000003671">
    <property type="component" value="Unassembled WGS sequence"/>
</dbReference>
<keyword evidence="1" id="KW-0472">Membrane</keyword>
<dbReference type="RefSeq" id="WP_005843012.1">
    <property type="nucleotide sequence ID" value="NZ_GG697144.2"/>
</dbReference>
<evidence type="ECO:0000313" key="3">
    <source>
        <dbReference type="Proteomes" id="UP000003671"/>
    </source>
</evidence>